<dbReference type="Proteomes" id="UP000658514">
    <property type="component" value="Unassembled WGS sequence"/>
</dbReference>
<feature type="domain" description="Cyanobacterial aminoacyl-tRNA synthetase CAAD" evidence="3">
    <location>
        <begin position="60"/>
        <end position="131"/>
    </location>
</feature>
<evidence type="ECO:0000256" key="1">
    <source>
        <dbReference type="ARBA" id="ARBA00004141"/>
    </source>
</evidence>
<dbReference type="InterPro" id="IPR025564">
    <property type="entry name" value="CAAD_dom"/>
</dbReference>
<evidence type="ECO:0000256" key="2">
    <source>
        <dbReference type="SAM" id="Phobius"/>
    </source>
</evidence>
<sequence length="131" mass="14367">MQVKEPQSEYVEATLPQNIATVEIAAPGQITTVANTEQSDNKESEIGRTISELIARASQNIGNFVNEYPLPVFSFAVLVIGVIVLRILLAITEALNGIPLVASFFELIGFGYVTWLVSRYAIKAINRQKLT</sequence>
<keyword evidence="2" id="KW-1133">Transmembrane helix</keyword>
<evidence type="ECO:0000313" key="4">
    <source>
        <dbReference type="EMBL" id="MBD2196745.1"/>
    </source>
</evidence>
<feature type="transmembrane region" description="Helical" evidence="2">
    <location>
        <begin position="97"/>
        <end position="117"/>
    </location>
</feature>
<protein>
    <submittedName>
        <fullName evidence="4">CAAD domain-containing protein</fullName>
    </submittedName>
</protein>
<comment type="subcellular location">
    <subcellularLocation>
        <location evidence="1">Membrane</location>
        <topology evidence="1">Multi-pass membrane protein</topology>
    </subcellularLocation>
</comment>
<feature type="transmembrane region" description="Helical" evidence="2">
    <location>
        <begin position="68"/>
        <end position="91"/>
    </location>
</feature>
<gene>
    <name evidence="4" type="ORF">H6G24_14745</name>
</gene>
<evidence type="ECO:0000313" key="5">
    <source>
        <dbReference type="Proteomes" id="UP000658514"/>
    </source>
</evidence>
<reference evidence="4 5" key="1">
    <citation type="journal article" date="2020" name="ISME J.">
        <title>Comparative genomics reveals insights into cyanobacterial evolution and habitat adaptation.</title>
        <authorList>
            <person name="Chen M.Y."/>
            <person name="Teng W.K."/>
            <person name="Zhao L."/>
            <person name="Hu C.X."/>
            <person name="Zhou Y.K."/>
            <person name="Han B.P."/>
            <person name="Song L.R."/>
            <person name="Shu W.S."/>
        </authorList>
    </citation>
    <scope>NUCLEOTIDE SEQUENCE [LARGE SCALE GENOMIC DNA]</scope>
    <source>
        <strain evidence="4 5">FACHB-288</strain>
    </source>
</reference>
<comment type="caution">
    <text evidence="4">The sequence shown here is derived from an EMBL/GenBank/DDBJ whole genome shotgun (WGS) entry which is preliminary data.</text>
</comment>
<dbReference type="EMBL" id="JACJQH010000020">
    <property type="protein sequence ID" value="MBD2196745.1"/>
    <property type="molecule type" value="Genomic_DNA"/>
</dbReference>
<keyword evidence="5" id="KW-1185">Reference proteome</keyword>
<accession>A0ABR8A9S3</accession>
<proteinExistence type="predicted"/>
<name>A0ABR8A9S3_9CYAN</name>
<evidence type="ECO:0000259" key="3">
    <source>
        <dbReference type="Pfam" id="PF14159"/>
    </source>
</evidence>
<keyword evidence="2" id="KW-0472">Membrane</keyword>
<dbReference type="Pfam" id="PF14159">
    <property type="entry name" value="CAAD"/>
    <property type="match status" value="1"/>
</dbReference>
<dbReference type="RefSeq" id="WP_190539814.1">
    <property type="nucleotide sequence ID" value="NZ_CAWPNO010000052.1"/>
</dbReference>
<keyword evidence="2" id="KW-0812">Transmembrane</keyword>
<organism evidence="4 5">
    <name type="scientific">Calothrix parietina FACHB-288</name>
    <dbReference type="NCBI Taxonomy" id="2692896"/>
    <lineage>
        <taxon>Bacteria</taxon>
        <taxon>Bacillati</taxon>
        <taxon>Cyanobacteriota</taxon>
        <taxon>Cyanophyceae</taxon>
        <taxon>Nostocales</taxon>
        <taxon>Calotrichaceae</taxon>
        <taxon>Calothrix</taxon>
    </lineage>
</organism>